<dbReference type="Proteomes" id="UP000824533">
    <property type="component" value="Linkage Group LG20"/>
</dbReference>
<proteinExistence type="predicted"/>
<sequence length="253" mass="29895">MTFYKLRSTPTLLIEDDINKNIKPLLIELAHHEKNNINFFCYEQPVYFWNNIFNYSPNIKYYKDFNSDDFEKYTNAKCVVIIDSINQMALYLGWNQCLKCLQCLKNNTNVERLIVVMHKDCLSHYSKLQVHLRHIVNAIISYDADDNCKVRVVIKKNNKIFRSEERLSYDLKTSALKLLPIEKVVAKDENPEKPLPGNLTTFKIEVDQTDKMEKYKLKLPYMSKINEGESKVYYEPDAVDDWDEEDPDEDLDI</sequence>
<organism evidence="1 2">
    <name type="scientific">Dendrolimus kikuchii</name>
    <dbReference type="NCBI Taxonomy" id="765133"/>
    <lineage>
        <taxon>Eukaryota</taxon>
        <taxon>Metazoa</taxon>
        <taxon>Ecdysozoa</taxon>
        <taxon>Arthropoda</taxon>
        <taxon>Hexapoda</taxon>
        <taxon>Insecta</taxon>
        <taxon>Pterygota</taxon>
        <taxon>Neoptera</taxon>
        <taxon>Endopterygota</taxon>
        <taxon>Lepidoptera</taxon>
        <taxon>Glossata</taxon>
        <taxon>Ditrysia</taxon>
        <taxon>Bombycoidea</taxon>
        <taxon>Lasiocampidae</taxon>
        <taxon>Dendrolimus</taxon>
    </lineage>
</organism>
<comment type="caution">
    <text evidence="1">The sequence shown here is derived from an EMBL/GenBank/DDBJ whole genome shotgun (WGS) entry which is preliminary data.</text>
</comment>
<protein>
    <submittedName>
        <fullName evidence="1">Uncharacterized protein</fullName>
    </submittedName>
</protein>
<keyword evidence="2" id="KW-1185">Reference proteome</keyword>
<dbReference type="EMBL" id="CM034406">
    <property type="protein sequence ID" value="KAJ0173015.1"/>
    <property type="molecule type" value="Genomic_DNA"/>
</dbReference>
<gene>
    <name evidence="1" type="ORF">K1T71_011191</name>
</gene>
<accession>A0ACC1CN28</accession>
<name>A0ACC1CN28_9NEOP</name>
<reference evidence="1 2" key="1">
    <citation type="journal article" date="2021" name="Front. Genet.">
        <title>Chromosome-Level Genome Assembly Reveals Significant Gene Expansion in the Toll and IMD Signaling Pathways of Dendrolimus kikuchii.</title>
        <authorList>
            <person name="Zhou J."/>
            <person name="Wu P."/>
            <person name="Xiong Z."/>
            <person name="Liu N."/>
            <person name="Zhao N."/>
            <person name="Ji M."/>
            <person name="Qiu Y."/>
            <person name="Yang B."/>
        </authorList>
    </citation>
    <scope>NUCLEOTIDE SEQUENCE [LARGE SCALE GENOMIC DNA]</scope>
    <source>
        <strain evidence="1">Ann1</strain>
    </source>
</reference>
<evidence type="ECO:0000313" key="2">
    <source>
        <dbReference type="Proteomes" id="UP000824533"/>
    </source>
</evidence>
<evidence type="ECO:0000313" key="1">
    <source>
        <dbReference type="EMBL" id="KAJ0173015.1"/>
    </source>
</evidence>